<proteinExistence type="predicted"/>
<feature type="compositionally biased region" description="Polar residues" evidence="1">
    <location>
        <begin position="186"/>
        <end position="212"/>
    </location>
</feature>
<dbReference type="Proteomes" id="UP000299102">
    <property type="component" value="Unassembled WGS sequence"/>
</dbReference>
<protein>
    <submittedName>
        <fullName evidence="2">Uncharacterized protein</fullName>
    </submittedName>
</protein>
<accession>A0A4C1XIV1</accession>
<comment type="caution">
    <text evidence="2">The sequence shown here is derived from an EMBL/GenBank/DDBJ whole genome shotgun (WGS) entry which is preliminary data.</text>
</comment>
<evidence type="ECO:0000313" key="2">
    <source>
        <dbReference type="EMBL" id="GBP63040.1"/>
    </source>
</evidence>
<dbReference type="EMBL" id="BGZK01000857">
    <property type="protein sequence ID" value="GBP63040.1"/>
    <property type="molecule type" value="Genomic_DNA"/>
</dbReference>
<gene>
    <name evidence="2" type="ORF">EVAR_87412_1</name>
</gene>
<organism evidence="2 3">
    <name type="scientific">Eumeta variegata</name>
    <name type="common">Bagworm moth</name>
    <name type="synonym">Eumeta japonica</name>
    <dbReference type="NCBI Taxonomy" id="151549"/>
    <lineage>
        <taxon>Eukaryota</taxon>
        <taxon>Metazoa</taxon>
        <taxon>Ecdysozoa</taxon>
        <taxon>Arthropoda</taxon>
        <taxon>Hexapoda</taxon>
        <taxon>Insecta</taxon>
        <taxon>Pterygota</taxon>
        <taxon>Neoptera</taxon>
        <taxon>Endopterygota</taxon>
        <taxon>Lepidoptera</taxon>
        <taxon>Glossata</taxon>
        <taxon>Ditrysia</taxon>
        <taxon>Tineoidea</taxon>
        <taxon>Psychidae</taxon>
        <taxon>Oiketicinae</taxon>
        <taxon>Eumeta</taxon>
    </lineage>
</organism>
<dbReference type="AlphaFoldDB" id="A0A4C1XIV1"/>
<keyword evidence="3" id="KW-1185">Reference proteome</keyword>
<sequence length="246" mass="26604">MLSSWARRNSDLGKNSGCPISSCIDATKFPHGIAYRGTCAKDVFHGGLELPDFINRTLGIGWGGGNRTPGHIAPVTRFCSSDIRTIFRDHDNPSGRPQPSIQFGIRESSRPRDVNCCRMLRTTGTKYSARIPHLMSRRAPFRSGRVGCRALSPTPIPDPRRSAVQRGHTASPDIDHAEHYCPPDSRTPTPHQLERISTCTGGAPSASPSQSRLAADGPSFTPAARAPTQTEPAKIVGWDALPTCQA</sequence>
<feature type="region of interest" description="Disordered" evidence="1">
    <location>
        <begin position="145"/>
        <end position="233"/>
    </location>
</feature>
<evidence type="ECO:0000313" key="3">
    <source>
        <dbReference type="Proteomes" id="UP000299102"/>
    </source>
</evidence>
<name>A0A4C1XIV1_EUMVA</name>
<evidence type="ECO:0000256" key="1">
    <source>
        <dbReference type="SAM" id="MobiDB-lite"/>
    </source>
</evidence>
<reference evidence="2 3" key="1">
    <citation type="journal article" date="2019" name="Commun. Biol.">
        <title>The bagworm genome reveals a unique fibroin gene that provides high tensile strength.</title>
        <authorList>
            <person name="Kono N."/>
            <person name="Nakamura H."/>
            <person name="Ohtoshi R."/>
            <person name="Tomita M."/>
            <person name="Numata K."/>
            <person name="Arakawa K."/>
        </authorList>
    </citation>
    <scope>NUCLEOTIDE SEQUENCE [LARGE SCALE GENOMIC DNA]</scope>
</reference>